<dbReference type="Proteomes" id="UP000282028">
    <property type="component" value="Unassembled WGS sequence"/>
</dbReference>
<dbReference type="InterPro" id="IPR013760">
    <property type="entry name" value="Topo_IIA-like_dom_sf"/>
</dbReference>
<evidence type="ECO:0000259" key="7">
    <source>
        <dbReference type="PROSITE" id="PS52040"/>
    </source>
</evidence>
<name>A0A3M8BI96_9BACL</name>
<dbReference type="GO" id="GO:0005524">
    <property type="term" value="F:ATP binding"/>
    <property type="evidence" value="ECO:0007669"/>
    <property type="project" value="InterPro"/>
</dbReference>
<evidence type="ECO:0000313" key="8">
    <source>
        <dbReference type="EMBL" id="RNB63160.1"/>
    </source>
</evidence>
<dbReference type="Gene3D" id="3.30.1360.40">
    <property type="match status" value="1"/>
</dbReference>
<comment type="caution">
    <text evidence="6">Lacks conserved residue(s) required for the propagation of feature annotation.</text>
</comment>
<accession>A0A3M8BI96</accession>
<dbReference type="PANTHER" id="PTHR43493">
    <property type="entry name" value="DNA GYRASE/TOPOISOMERASE SUBUNIT A"/>
    <property type="match status" value="1"/>
</dbReference>
<evidence type="ECO:0000256" key="3">
    <source>
        <dbReference type="ARBA" id="ARBA00023029"/>
    </source>
</evidence>
<evidence type="ECO:0000256" key="5">
    <source>
        <dbReference type="ARBA" id="ARBA00023235"/>
    </source>
</evidence>
<keyword evidence="9" id="KW-1185">Reference proteome</keyword>
<keyword evidence="4 6" id="KW-0238">DNA-binding</keyword>
<feature type="non-terminal residue" evidence="8">
    <location>
        <position position="102"/>
    </location>
</feature>
<dbReference type="PANTHER" id="PTHR43493:SF5">
    <property type="entry name" value="DNA GYRASE SUBUNIT A, CHLOROPLASTIC_MITOCHONDRIAL"/>
    <property type="match status" value="1"/>
</dbReference>
<dbReference type="Gene3D" id="3.90.199.10">
    <property type="entry name" value="Topoisomerase II, domain 5"/>
    <property type="match status" value="1"/>
</dbReference>
<dbReference type="InterPro" id="IPR002205">
    <property type="entry name" value="Topo_IIA_dom_A"/>
</dbReference>
<protein>
    <submittedName>
        <fullName evidence="8">DNA gyrase subunit A</fullName>
    </submittedName>
</protein>
<organism evidence="8 9">
    <name type="scientific">Brevibacillus invocatus</name>
    <dbReference type="NCBI Taxonomy" id="173959"/>
    <lineage>
        <taxon>Bacteria</taxon>
        <taxon>Bacillati</taxon>
        <taxon>Bacillota</taxon>
        <taxon>Bacilli</taxon>
        <taxon>Bacillales</taxon>
        <taxon>Paenibacillaceae</taxon>
        <taxon>Brevibacillus</taxon>
    </lineage>
</organism>
<evidence type="ECO:0000256" key="6">
    <source>
        <dbReference type="PROSITE-ProRule" id="PRU01384"/>
    </source>
</evidence>
<evidence type="ECO:0000313" key="9">
    <source>
        <dbReference type="Proteomes" id="UP000282028"/>
    </source>
</evidence>
<evidence type="ECO:0000256" key="4">
    <source>
        <dbReference type="ARBA" id="ARBA00023125"/>
    </source>
</evidence>
<dbReference type="GO" id="GO:0005737">
    <property type="term" value="C:cytoplasm"/>
    <property type="evidence" value="ECO:0007669"/>
    <property type="project" value="TreeGrafter"/>
</dbReference>
<dbReference type="InterPro" id="IPR050220">
    <property type="entry name" value="Type_II_DNA_Topoisomerases"/>
</dbReference>
<dbReference type="GO" id="GO:0006265">
    <property type="term" value="P:DNA topological change"/>
    <property type="evidence" value="ECO:0007669"/>
    <property type="project" value="InterPro"/>
</dbReference>
<dbReference type="GO" id="GO:0034335">
    <property type="term" value="F:DNA negative supercoiling activity"/>
    <property type="evidence" value="ECO:0007669"/>
    <property type="project" value="UniProtKB-ARBA"/>
</dbReference>
<dbReference type="InterPro" id="IPR013758">
    <property type="entry name" value="Topo_IIA_A/C_ab"/>
</dbReference>
<evidence type="ECO:0000256" key="1">
    <source>
        <dbReference type="ARBA" id="ARBA00000185"/>
    </source>
</evidence>
<dbReference type="SUPFAM" id="SSF56719">
    <property type="entry name" value="Type II DNA topoisomerase"/>
    <property type="match status" value="1"/>
</dbReference>
<proteinExistence type="inferred from homology"/>
<dbReference type="GO" id="GO:0009330">
    <property type="term" value="C:DNA topoisomerase type II (double strand cut, ATP-hydrolyzing) complex"/>
    <property type="evidence" value="ECO:0007669"/>
    <property type="project" value="TreeGrafter"/>
</dbReference>
<dbReference type="GO" id="GO:0003677">
    <property type="term" value="F:DNA binding"/>
    <property type="evidence" value="ECO:0007669"/>
    <property type="project" value="UniProtKB-UniRule"/>
</dbReference>
<comment type="caution">
    <text evidence="8">The sequence shown here is derived from an EMBL/GenBank/DDBJ whole genome shotgun (WGS) entry which is preliminary data.</text>
</comment>
<comment type="catalytic activity">
    <reaction evidence="1">
        <text>ATP-dependent breakage, passage and rejoining of double-stranded DNA.</text>
        <dbReference type="EC" id="5.6.2.2"/>
    </reaction>
</comment>
<gene>
    <name evidence="8" type="ORF">EDM52_24225</name>
</gene>
<reference evidence="8 9" key="1">
    <citation type="submission" date="2018-10" db="EMBL/GenBank/DDBJ databases">
        <title>Phylogenomics of Brevibacillus.</title>
        <authorList>
            <person name="Dunlap C."/>
        </authorList>
    </citation>
    <scope>NUCLEOTIDE SEQUENCE [LARGE SCALE GENOMIC DNA]</scope>
    <source>
        <strain evidence="8 9">JCM 12215</strain>
    </source>
</reference>
<feature type="domain" description="Topo IIA-type catalytic" evidence="7">
    <location>
        <begin position="1"/>
        <end position="102"/>
    </location>
</feature>
<feature type="non-terminal residue" evidence="8">
    <location>
        <position position="1"/>
    </location>
</feature>
<dbReference type="RefSeq" id="WP_276330149.1">
    <property type="nucleotide sequence ID" value="NZ_RHHR01000103.1"/>
</dbReference>
<comment type="similarity">
    <text evidence="2">Belongs to the type II topoisomerase GyrA/ParC subunit family.</text>
</comment>
<dbReference type="Pfam" id="PF00521">
    <property type="entry name" value="DNA_topoisoIV"/>
    <property type="match status" value="1"/>
</dbReference>
<dbReference type="EMBL" id="RHHR01000103">
    <property type="protein sequence ID" value="RNB63160.1"/>
    <property type="molecule type" value="Genomic_DNA"/>
</dbReference>
<evidence type="ECO:0000256" key="2">
    <source>
        <dbReference type="ARBA" id="ARBA00008263"/>
    </source>
</evidence>
<sequence>KIAELVREKKVEGITDLRDESDRKGMRIVMELRRDVIPKVVLNNLFKHTQLQTTFGVNMLALVDGRPRVLNLRDMLYYYLQHQREIVRRRTEYDLKQAEARA</sequence>
<dbReference type="PROSITE" id="PS52040">
    <property type="entry name" value="TOPO_IIA"/>
    <property type="match status" value="1"/>
</dbReference>
<dbReference type="AlphaFoldDB" id="A0A3M8BI96"/>
<keyword evidence="3" id="KW-0799">Topoisomerase</keyword>
<keyword evidence="5" id="KW-0413">Isomerase</keyword>